<dbReference type="Proteomes" id="UP000036987">
    <property type="component" value="Unassembled WGS sequence"/>
</dbReference>
<organism evidence="2 3">
    <name type="scientific">Zostera marina</name>
    <name type="common">Eelgrass</name>
    <dbReference type="NCBI Taxonomy" id="29655"/>
    <lineage>
        <taxon>Eukaryota</taxon>
        <taxon>Viridiplantae</taxon>
        <taxon>Streptophyta</taxon>
        <taxon>Embryophyta</taxon>
        <taxon>Tracheophyta</taxon>
        <taxon>Spermatophyta</taxon>
        <taxon>Magnoliopsida</taxon>
        <taxon>Liliopsida</taxon>
        <taxon>Zosteraceae</taxon>
        <taxon>Zostera</taxon>
    </lineage>
</organism>
<reference evidence="3" key="1">
    <citation type="journal article" date="2016" name="Nature">
        <title>The genome of the seagrass Zostera marina reveals angiosperm adaptation to the sea.</title>
        <authorList>
            <person name="Olsen J.L."/>
            <person name="Rouze P."/>
            <person name="Verhelst B."/>
            <person name="Lin Y.-C."/>
            <person name="Bayer T."/>
            <person name="Collen J."/>
            <person name="Dattolo E."/>
            <person name="De Paoli E."/>
            <person name="Dittami S."/>
            <person name="Maumus F."/>
            <person name="Michel G."/>
            <person name="Kersting A."/>
            <person name="Lauritano C."/>
            <person name="Lohaus R."/>
            <person name="Toepel M."/>
            <person name="Tonon T."/>
            <person name="Vanneste K."/>
            <person name="Amirebrahimi M."/>
            <person name="Brakel J."/>
            <person name="Bostroem C."/>
            <person name="Chovatia M."/>
            <person name="Grimwood J."/>
            <person name="Jenkins J.W."/>
            <person name="Jueterbock A."/>
            <person name="Mraz A."/>
            <person name="Stam W.T."/>
            <person name="Tice H."/>
            <person name="Bornberg-Bauer E."/>
            <person name="Green P.J."/>
            <person name="Pearson G.A."/>
            <person name="Procaccini G."/>
            <person name="Duarte C.M."/>
            <person name="Schmutz J."/>
            <person name="Reusch T.B.H."/>
            <person name="Van de Peer Y."/>
        </authorList>
    </citation>
    <scope>NUCLEOTIDE SEQUENCE [LARGE SCALE GENOMIC DNA]</scope>
    <source>
        <strain evidence="3">cv. Finnish</strain>
    </source>
</reference>
<name>A0A0K9P7J6_ZOSMR</name>
<feature type="region of interest" description="Disordered" evidence="1">
    <location>
        <begin position="1"/>
        <end position="23"/>
    </location>
</feature>
<evidence type="ECO:0000256" key="1">
    <source>
        <dbReference type="SAM" id="MobiDB-lite"/>
    </source>
</evidence>
<accession>A0A0K9P7J6</accession>
<evidence type="ECO:0000313" key="2">
    <source>
        <dbReference type="EMBL" id="KMZ64197.1"/>
    </source>
</evidence>
<keyword evidence="3" id="KW-1185">Reference proteome</keyword>
<proteinExistence type="predicted"/>
<dbReference type="GO" id="GO:0048364">
    <property type="term" value="P:root development"/>
    <property type="evidence" value="ECO:0007669"/>
    <property type="project" value="InterPro"/>
</dbReference>
<dbReference type="OrthoDB" id="1701699at2759"/>
<feature type="compositionally biased region" description="Low complexity" evidence="1">
    <location>
        <begin position="1"/>
        <end position="21"/>
    </location>
</feature>
<dbReference type="AlphaFoldDB" id="A0A0K9P7J6"/>
<dbReference type="Pfam" id="PF03087">
    <property type="entry name" value="BPS1"/>
    <property type="match status" value="1"/>
</dbReference>
<dbReference type="GO" id="GO:0048367">
    <property type="term" value="P:shoot system development"/>
    <property type="evidence" value="ECO:0007669"/>
    <property type="project" value="InterPro"/>
</dbReference>
<dbReference type="EMBL" id="LFYR01001173">
    <property type="protein sequence ID" value="KMZ64197.1"/>
    <property type="molecule type" value="Genomic_DNA"/>
</dbReference>
<dbReference type="PANTHER" id="PTHR33070">
    <property type="entry name" value="OS06G0725500 PROTEIN"/>
    <property type="match status" value="1"/>
</dbReference>
<dbReference type="PANTHER" id="PTHR33070:SF120">
    <property type="entry name" value="EXPRESSED PROTEIN"/>
    <property type="match status" value="1"/>
</dbReference>
<dbReference type="InterPro" id="IPR004320">
    <property type="entry name" value="BPS1_pln"/>
</dbReference>
<evidence type="ECO:0000313" key="3">
    <source>
        <dbReference type="Proteomes" id="UP000036987"/>
    </source>
</evidence>
<sequence length="308" mass="34365">MAASSSSTTVPSRSTSLPTRSHPFPASIEEELTKLKAWVSSPLPMPTESIISVGIQGLVNLHHSIDDLLLLPRIQKAITVHLRGDKYIEELLDGYVKLLDVCNAMKDTISSVKDYTRAARSALIRRGTTGSDHHRYLYPRKIGKNDETSKCLKELNHSSSSSSSSELLCKNNVDEMDVSMMLVKLLKDVRLVSVSVFRSIFSFLTASDVSRRGGRWSTVSKALGRRIKGRNSDDRLVEFEENVDGSMACVEKILSSDKDLKIDDVAIVQRRLECLEKSIHGVDDGVDSIYRRLIQNRVNILNILSFCN</sequence>
<comment type="caution">
    <text evidence="2">The sequence shown here is derived from an EMBL/GenBank/DDBJ whole genome shotgun (WGS) entry which is preliminary data.</text>
</comment>
<protein>
    <submittedName>
        <fullName evidence="2">Uncharacterized protein</fullName>
    </submittedName>
</protein>
<gene>
    <name evidence="2" type="ORF">ZOSMA_37G00770</name>
</gene>